<dbReference type="AlphaFoldDB" id="A0A7J6VJ66"/>
<feature type="compositionally biased region" description="Polar residues" evidence="1">
    <location>
        <begin position="1"/>
        <end position="18"/>
    </location>
</feature>
<gene>
    <name evidence="2" type="ORF">FRX31_025270</name>
</gene>
<protein>
    <submittedName>
        <fullName evidence="2">Uncharacterized protein</fullName>
    </submittedName>
</protein>
<evidence type="ECO:0000313" key="3">
    <source>
        <dbReference type="Proteomes" id="UP000554482"/>
    </source>
</evidence>
<dbReference type="EMBL" id="JABWDY010031082">
    <property type="protein sequence ID" value="KAF5185144.1"/>
    <property type="molecule type" value="Genomic_DNA"/>
</dbReference>
<evidence type="ECO:0000256" key="1">
    <source>
        <dbReference type="SAM" id="MobiDB-lite"/>
    </source>
</evidence>
<proteinExistence type="predicted"/>
<reference evidence="2 3" key="1">
    <citation type="submission" date="2020-06" db="EMBL/GenBank/DDBJ databases">
        <title>Transcriptomic and genomic resources for Thalictrum thalictroides and T. hernandezii: Facilitating candidate gene discovery in an emerging model plant lineage.</title>
        <authorList>
            <person name="Arias T."/>
            <person name="Riano-Pachon D.M."/>
            <person name="Di Stilio V.S."/>
        </authorList>
    </citation>
    <scope>NUCLEOTIDE SEQUENCE [LARGE SCALE GENOMIC DNA]</scope>
    <source>
        <strain evidence="3">cv. WT478/WT964</strain>
        <tissue evidence="2">Leaves</tissue>
    </source>
</reference>
<sequence>MDNNGNSDTTGTISCNDSRGSRLKFTPAIELRAKIETSTLGSDMGVWDYRENQGYRSRHSQKCKPGINRGNQLMTRFYTNIQ</sequence>
<comment type="caution">
    <text evidence="2">The sequence shown here is derived from an EMBL/GenBank/DDBJ whole genome shotgun (WGS) entry which is preliminary data.</text>
</comment>
<evidence type="ECO:0000313" key="2">
    <source>
        <dbReference type="EMBL" id="KAF5185144.1"/>
    </source>
</evidence>
<dbReference type="Proteomes" id="UP000554482">
    <property type="component" value="Unassembled WGS sequence"/>
</dbReference>
<keyword evidence="3" id="KW-1185">Reference proteome</keyword>
<feature type="region of interest" description="Disordered" evidence="1">
    <location>
        <begin position="1"/>
        <end position="20"/>
    </location>
</feature>
<name>A0A7J6VJ66_THATH</name>
<organism evidence="2 3">
    <name type="scientific">Thalictrum thalictroides</name>
    <name type="common">Rue-anemone</name>
    <name type="synonym">Anemone thalictroides</name>
    <dbReference type="NCBI Taxonomy" id="46969"/>
    <lineage>
        <taxon>Eukaryota</taxon>
        <taxon>Viridiplantae</taxon>
        <taxon>Streptophyta</taxon>
        <taxon>Embryophyta</taxon>
        <taxon>Tracheophyta</taxon>
        <taxon>Spermatophyta</taxon>
        <taxon>Magnoliopsida</taxon>
        <taxon>Ranunculales</taxon>
        <taxon>Ranunculaceae</taxon>
        <taxon>Thalictroideae</taxon>
        <taxon>Thalictrum</taxon>
    </lineage>
</organism>
<accession>A0A7J6VJ66</accession>